<feature type="compositionally biased region" description="Basic and acidic residues" evidence="3">
    <location>
        <begin position="1"/>
        <end position="23"/>
    </location>
</feature>
<keyword evidence="5" id="KW-1185">Reference proteome</keyword>
<comment type="similarity">
    <text evidence="1 2">Belongs to the CutC family.</text>
</comment>
<organism evidence="4 5">
    <name type="scientific">Luteimicrobium xylanilyticum</name>
    <dbReference type="NCBI Taxonomy" id="1133546"/>
    <lineage>
        <taxon>Bacteria</taxon>
        <taxon>Bacillati</taxon>
        <taxon>Actinomycetota</taxon>
        <taxon>Actinomycetes</taxon>
        <taxon>Micrococcales</taxon>
        <taxon>Luteimicrobium</taxon>
    </lineage>
</organism>
<name>A0A5P9QEB6_9MICO</name>
<dbReference type="Gene3D" id="3.20.20.380">
    <property type="entry name" value="Copper homeostasis (CutC) domain"/>
    <property type="match status" value="1"/>
</dbReference>
<accession>A0A5P9QEB6</accession>
<dbReference type="HAMAP" id="MF_00795">
    <property type="entry name" value="CutC"/>
    <property type="match status" value="1"/>
</dbReference>
<evidence type="ECO:0000256" key="2">
    <source>
        <dbReference type="HAMAP-Rule" id="MF_00795"/>
    </source>
</evidence>
<dbReference type="EMBL" id="CP045529">
    <property type="protein sequence ID" value="QFU99619.1"/>
    <property type="molecule type" value="Genomic_DNA"/>
</dbReference>
<dbReference type="KEGG" id="lxl:KDY119_03154"/>
<dbReference type="InterPro" id="IPR036822">
    <property type="entry name" value="CutC-like_dom_sf"/>
</dbReference>
<evidence type="ECO:0000256" key="3">
    <source>
        <dbReference type="SAM" id="MobiDB-lite"/>
    </source>
</evidence>
<evidence type="ECO:0000313" key="5">
    <source>
        <dbReference type="Proteomes" id="UP000326702"/>
    </source>
</evidence>
<dbReference type="SUPFAM" id="SSF110395">
    <property type="entry name" value="CutC-like"/>
    <property type="match status" value="1"/>
</dbReference>
<comment type="subcellular location">
    <subcellularLocation>
        <location evidence="2">Cytoplasm</location>
    </subcellularLocation>
</comment>
<dbReference type="GO" id="GO:0005737">
    <property type="term" value="C:cytoplasm"/>
    <property type="evidence" value="ECO:0007669"/>
    <property type="project" value="UniProtKB-SubCell"/>
</dbReference>
<protein>
    <recommendedName>
        <fullName evidence="2">PF03932 family protein CutC</fullName>
    </recommendedName>
</protein>
<sequence>MTDDDSRARDPRDPRSPRDEGRHPGGRRVALEIAVQDVAGVRTARAGGAQRVELCVALGATGGLTPSVGLVDVALAVAEDFTDHEPVEVHPLIRPRAGGFVYDRTELDVMVADVRAVVDAGAHGVVVGALTADGRVDVEAVRALVAAAEGREVTFHRALDTVPDVLRALDTLAALGVARVLTSGGEARSVDGVEQLRRCARHVHDEALPVQVQAGGGVRVADIAALVGAGVDAVHLSAKTVVQDAAGPGGASEYEVTDAGLVVAARDALDAALSAD</sequence>
<dbReference type="OrthoDB" id="9815677at2"/>
<evidence type="ECO:0000256" key="1">
    <source>
        <dbReference type="ARBA" id="ARBA00007768"/>
    </source>
</evidence>
<dbReference type="PANTHER" id="PTHR12598">
    <property type="entry name" value="COPPER HOMEOSTASIS PROTEIN CUTC"/>
    <property type="match status" value="1"/>
</dbReference>
<feature type="region of interest" description="Disordered" evidence="3">
    <location>
        <begin position="1"/>
        <end position="26"/>
    </location>
</feature>
<dbReference type="PANTHER" id="PTHR12598:SF0">
    <property type="entry name" value="COPPER HOMEOSTASIS PROTEIN CUTC HOMOLOG"/>
    <property type="match status" value="1"/>
</dbReference>
<dbReference type="InterPro" id="IPR005627">
    <property type="entry name" value="CutC-like"/>
</dbReference>
<evidence type="ECO:0000313" key="4">
    <source>
        <dbReference type="EMBL" id="QFU99619.1"/>
    </source>
</evidence>
<dbReference type="AlphaFoldDB" id="A0A5P9QEB6"/>
<gene>
    <name evidence="2" type="primary">cutC</name>
    <name evidence="4" type="ORF">KDY119_03154</name>
</gene>
<dbReference type="GO" id="GO:0005507">
    <property type="term" value="F:copper ion binding"/>
    <property type="evidence" value="ECO:0007669"/>
    <property type="project" value="TreeGrafter"/>
</dbReference>
<proteinExistence type="inferred from homology"/>
<dbReference type="Proteomes" id="UP000326702">
    <property type="component" value="Chromosome"/>
</dbReference>
<dbReference type="Pfam" id="PF03932">
    <property type="entry name" value="CutC"/>
    <property type="match status" value="1"/>
</dbReference>
<comment type="caution">
    <text evidence="2">Once thought to be involved in copper homeostasis, experiments in E.coli have shown this is not the case.</text>
</comment>
<keyword evidence="2" id="KW-0963">Cytoplasm</keyword>
<reference evidence="4 5" key="1">
    <citation type="submission" date="2019-10" db="EMBL/GenBank/DDBJ databases">
        <title>Genome sequence of Luteimicrobium xylanilyticum HY-24.</title>
        <authorList>
            <person name="Kim D.Y."/>
            <person name="Park H.-Y."/>
        </authorList>
    </citation>
    <scope>NUCLEOTIDE SEQUENCE [LARGE SCALE GENOMIC DNA]</scope>
    <source>
        <strain evidence="4 5">HY-24</strain>
    </source>
</reference>